<evidence type="ECO:0000259" key="4">
    <source>
        <dbReference type="PROSITE" id="PS50164"/>
    </source>
</evidence>
<gene>
    <name evidence="6" type="ORF">G3I39_24945</name>
</gene>
<dbReference type="Proteomes" id="UP000471648">
    <property type="component" value="Unassembled WGS sequence"/>
</dbReference>
<feature type="domain" description="GIY-YIG" evidence="4">
    <location>
        <begin position="6"/>
        <end position="77"/>
    </location>
</feature>
<sequence>MTDPPERTALYRLYDADDVLLYVGISNNPEARWERHKMFRPWWPDVARNRVEWLPSRDAAFAAEEIAIREEAPRFNGAHNYLLAPFDPETWPQLPGRGGRAEKLAELIRLEITSDRWPPGSRIPNCRALGEATGTGKTVATHAIRILRREGRLTFLHGFGLFVTDPENRLRPHGRRNPAT</sequence>
<dbReference type="GO" id="GO:0003677">
    <property type="term" value="F:DNA binding"/>
    <property type="evidence" value="ECO:0007669"/>
    <property type="project" value="UniProtKB-KW"/>
</dbReference>
<evidence type="ECO:0000256" key="3">
    <source>
        <dbReference type="ARBA" id="ARBA00023163"/>
    </source>
</evidence>
<accession>A0A6N9VC08</accession>
<protein>
    <submittedName>
        <fullName evidence="6">GntR family transcriptional regulator</fullName>
    </submittedName>
</protein>
<evidence type="ECO:0000313" key="6">
    <source>
        <dbReference type="EMBL" id="NEB70276.1"/>
    </source>
</evidence>
<dbReference type="GO" id="GO:0003700">
    <property type="term" value="F:DNA-binding transcription factor activity"/>
    <property type="evidence" value="ECO:0007669"/>
    <property type="project" value="InterPro"/>
</dbReference>
<feature type="domain" description="HTH gntR-type" evidence="5">
    <location>
        <begin position="98"/>
        <end position="166"/>
    </location>
</feature>
<dbReference type="Pfam" id="PF01541">
    <property type="entry name" value="GIY-YIG"/>
    <property type="match status" value="1"/>
</dbReference>
<evidence type="ECO:0000256" key="1">
    <source>
        <dbReference type="ARBA" id="ARBA00023015"/>
    </source>
</evidence>
<evidence type="ECO:0000313" key="7">
    <source>
        <dbReference type="Proteomes" id="UP000471648"/>
    </source>
</evidence>
<dbReference type="RefSeq" id="WP_164358165.1">
    <property type="nucleotide sequence ID" value="NZ_JAAGME010001046.1"/>
</dbReference>
<keyword evidence="2" id="KW-0238">DNA-binding</keyword>
<dbReference type="SUPFAM" id="SSF46785">
    <property type="entry name" value="Winged helix' DNA-binding domain"/>
    <property type="match status" value="1"/>
</dbReference>
<name>A0A6N9VC08_STRMI</name>
<dbReference type="InterPro" id="IPR000305">
    <property type="entry name" value="GIY-YIG_endonuc"/>
</dbReference>
<reference evidence="6 7" key="1">
    <citation type="submission" date="2020-01" db="EMBL/GenBank/DDBJ databases">
        <title>Insect and environment-associated Actinomycetes.</title>
        <authorList>
            <person name="Currrie C."/>
            <person name="Chevrette M."/>
            <person name="Carlson C."/>
            <person name="Stubbendieck R."/>
            <person name="Wendt-Pienkowski E."/>
        </authorList>
    </citation>
    <scope>NUCLEOTIDE SEQUENCE [LARGE SCALE GENOMIC DNA]</scope>
    <source>
        <strain evidence="6 7">SID14438</strain>
    </source>
</reference>
<evidence type="ECO:0000259" key="5">
    <source>
        <dbReference type="PROSITE" id="PS50949"/>
    </source>
</evidence>
<dbReference type="PROSITE" id="PS50949">
    <property type="entry name" value="HTH_GNTR"/>
    <property type="match status" value="1"/>
</dbReference>
<dbReference type="CDD" id="cd00719">
    <property type="entry name" value="GIY-YIG_SF"/>
    <property type="match status" value="1"/>
</dbReference>
<dbReference type="AlphaFoldDB" id="A0A6N9VC08"/>
<dbReference type="Pfam" id="PF00392">
    <property type="entry name" value="GntR"/>
    <property type="match status" value="1"/>
</dbReference>
<comment type="caution">
    <text evidence="6">The sequence shown here is derived from an EMBL/GenBank/DDBJ whole genome shotgun (WGS) entry which is preliminary data.</text>
</comment>
<dbReference type="InterPro" id="IPR000524">
    <property type="entry name" value="Tscrpt_reg_HTH_GntR"/>
</dbReference>
<dbReference type="EMBL" id="JAAGME010001046">
    <property type="protein sequence ID" value="NEB70276.1"/>
    <property type="molecule type" value="Genomic_DNA"/>
</dbReference>
<evidence type="ECO:0000256" key="2">
    <source>
        <dbReference type="ARBA" id="ARBA00023125"/>
    </source>
</evidence>
<organism evidence="6 7">
    <name type="scientific">Streptomyces microflavus</name>
    <name type="common">Streptomyces lipmanii</name>
    <dbReference type="NCBI Taxonomy" id="1919"/>
    <lineage>
        <taxon>Bacteria</taxon>
        <taxon>Bacillati</taxon>
        <taxon>Actinomycetota</taxon>
        <taxon>Actinomycetes</taxon>
        <taxon>Kitasatosporales</taxon>
        <taxon>Streptomycetaceae</taxon>
        <taxon>Streptomyces</taxon>
    </lineage>
</organism>
<dbReference type="InterPro" id="IPR036390">
    <property type="entry name" value="WH_DNA-bd_sf"/>
</dbReference>
<keyword evidence="3" id="KW-0804">Transcription</keyword>
<proteinExistence type="predicted"/>
<dbReference type="Gene3D" id="1.10.10.10">
    <property type="entry name" value="Winged helix-like DNA-binding domain superfamily/Winged helix DNA-binding domain"/>
    <property type="match status" value="1"/>
</dbReference>
<keyword evidence="1" id="KW-0805">Transcription regulation</keyword>
<dbReference type="PROSITE" id="PS50164">
    <property type="entry name" value="GIY_YIG"/>
    <property type="match status" value="1"/>
</dbReference>
<dbReference type="InterPro" id="IPR036388">
    <property type="entry name" value="WH-like_DNA-bd_sf"/>
</dbReference>